<keyword evidence="4" id="KW-1185">Reference proteome</keyword>
<dbReference type="OMA" id="ADEHYSD"/>
<reference evidence="3" key="2">
    <citation type="journal article" date="2008" name="Genome Biol.">
        <title>Improved genome assembly and evidence-based global gene model set for the chordate Ciona intestinalis: new insight into intron and operon populations.</title>
        <authorList>
            <person name="Satou Y."/>
            <person name="Mineta K."/>
            <person name="Ogasawara M."/>
            <person name="Sasakura Y."/>
            <person name="Shoguchi E."/>
            <person name="Ueno K."/>
            <person name="Yamada L."/>
            <person name="Matsumoto J."/>
            <person name="Wasserscheid J."/>
            <person name="Dewar K."/>
            <person name="Wiley G.B."/>
            <person name="Macmil S.L."/>
            <person name="Roe B.A."/>
            <person name="Zeller R.W."/>
            <person name="Hastings K.E."/>
            <person name="Lemaire P."/>
            <person name="Lindquist E."/>
            <person name="Endo T."/>
            <person name="Hotta K."/>
            <person name="Inaba K."/>
        </authorList>
    </citation>
    <scope>NUCLEOTIDE SEQUENCE [LARGE SCALE GENOMIC DNA]</scope>
    <source>
        <strain evidence="3">wild type</strain>
    </source>
</reference>
<reference evidence="3" key="3">
    <citation type="submission" date="2025-08" db="UniProtKB">
        <authorList>
            <consortium name="Ensembl"/>
        </authorList>
    </citation>
    <scope>IDENTIFICATION</scope>
</reference>
<evidence type="ECO:0000256" key="1">
    <source>
        <dbReference type="SAM" id="MobiDB-lite"/>
    </source>
</evidence>
<dbReference type="GO" id="GO:0004672">
    <property type="term" value="F:protein kinase activity"/>
    <property type="evidence" value="ECO:0007669"/>
    <property type="project" value="InterPro"/>
</dbReference>
<feature type="region of interest" description="Disordered" evidence="1">
    <location>
        <begin position="133"/>
        <end position="205"/>
    </location>
</feature>
<feature type="compositionally biased region" description="Basic residues" evidence="1">
    <location>
        <begin position="347"/>
        <end position="363"/>
    </location>
</feature>
<dbReference type="GO" id="GO:0005524">
    <property type="term" value="F:ATP binding"/>
    <property type="evidence" value="ECO:0007669"/>
    <property type="project" value="InterPro"/>
</dbReference>
<feature type="compositionally biased region" description="Polar residues" evidence="1">
    <location>
        <begin position="237"/>
        <end position="281"/>
    </location>
</feature>
<dbReference type="InParanoid" id="F6PIW1"/>
<dbReference type="AlphaFoldDB" id="F6PIW1"/>
<dbReference type="Gene3D" id="1.10.510.10">
    <property type="entry name" value="Transferase(Phosphotransferase) domain 1"/>
    <property type="match status" value="1"/>
</dbReference>
<name>F6PIW1_CIOIN</name>
<accession>F6PIW1</accession>
<feature type="compositionally biased region" description="Basic and acidic residues" evidence="1">
    <location>
        <begin position="142"/>
        <end position="155"/>
    </location>
</feature>
<dbReference type="PROSITE" id="PS50011">
    <property type="entry name" value="PROTEIN_KINASE_DOM"/>
    <property type="match status" value="1"/>
</dbReference>
<dbReference type="SMART" id="SM00220">
    <property type="entry name" value="S_TKc"/>
    <property type="match status" value="1"/>
</dbReference>
<dbReference type="InterPro" id="IPR011009">
    <property type="entry name" value="Kinase-like_dom_sf"/>
</dbReference>
<evidence type="ECO:0000313" key="4">
    <source>
        <dbReference type="Proteomes" id="UP000008144"/>
    </source>
</evidence>
<dbReference type="PANTHER" id="PTHR24347">
    <property type="entry name" value="SERINE/THREONINE-PROTEIN KINASE"/>
    <property type="match status" value="1"/>
</dbReference>
<reference evidence="4" key="1">
    <citation type="journal article" date="2002" name="Science">
        <title>The draft genome of Ciona intestinalis: insights into chordate and vertebrate origins.</title>
        <authorList>
            <person name="Dehal P."/>
            <person name="Satou Y."/>
            <person name="Campbell R.K."/>
            <person name="Chapman J."/>
            <person name="Degnan B."/>
            <person name="De Tomaso A."/>
            <person name="Davidson B."/>
            <person name="Di Gregorio A."/>
            <person name="Gelpke M."/>
            <person name="Goodstein D.M."/>
            <person name="Harafuji N."/>
            <person name="Hastings K.E."/>
            <person name="Ho I."/>
            <person name="Hotta K."/>
            <person name="Huang W."/>
            <person name="Kawashima T."/>
            <person name="Lemaire P."/>
            <person name="Martinez D."/>
            <person name="Meinertzhagen I.A."/>
            <person name="Necula S."/>
            <person name="Nonaka M."/>
            <person name="Putnam N."/>
            <person name="Rash S."/>
            <person name="Saiga H."/>
            <person name="Satake M."/>
            <person name="Terry A."/>
            <person name="Yamada L."/>
            <person name="Wang H.G."/>
            <person name="Awazu S."/>
            <person name="Azumi K."/>
            <person name="Boore J."/>
            <person name="Branno M."/>
            <person name="Chin-Bow S."/>
            <person name="DeSantis R."/>
            <person name="Doyle S."/>
            <person name="Francino P."/>
            <person name="Keys D.N."/>
            <person name="Haga S."/>
            <person name="Hayashi H."/>
            <person name="Hino K."/>
            <person name="Imai K.S."/>
            <person name="Inaba K."/>
            <person name="Kano S."/>
            <person name="Kobayashi K."/>
            <person name="Kobayashi M."/>
            <person name="Lee B.I."/>
            <person name="Makabe K.W."/>
            <person name="Manohar C."/>
            <person name="Matassi G."/>
            <person name="Medina M."/>
            <person name="Mochizuki Y."/>
            <person name="Mount S."/>
            <person name="Morishita T."/>
            <person name="Miura S."/>
            <person name="Nakayama A."/>
            <person name="Nishizaka S."/>
            <person name="Nomoto H."/>
            <person name="Ohta F."/>
            <person name="Oishi K."/>
            <person name="Rigoutsos I."/>
            <person name="Sano M."/>
            <person name="Sasaki A."/>
            <person name="Sasakura Y."/>
            <person name="Shoguchi E."/>
            <person name="Shin-i T."/>
            <person name="Spagnuolo A."/>
            <person name="Stainier D."/>
            <person name="Suzuki M.M."/>
            <person name="Tassy O."/>
            <person name="Takatori N."/>
            <person name="Tokuoka M."/>
            <person name="Yagi K."/>
            <person name="Yoshizaki F."/>
            <person name="Wada S."/>
            <person name="Zhang C."/>
            <person name="Hyatt P.D."/>
            <person name="Larimer F."/>
            <person name="Detter C."/>
            <person name="Doggett N."/>
            <person name="Glavina T."/>
            <person name="Hawkins T."/>
            <person name="Richardson P."/>
            <person name="Lucas S."/>
            <person name="Kohara Y."/>
            <person name="Levine M."/>
            <person name="Satoh N."/>
            <person name="Rokhsar D.S."/>
        </authorList>
    </citation>
    <scope>NUCLEOTIDE SEQUENCE [LARGE SCALE GENOMIC DNA]</scope>
</reference>
<proteinExistence type="predicted"/>
<feature type="compositionally biased region" description="Polar residues" evidence="1">
    <location>
        <begin position="333"/>
        <end position="346"/>
    </location>
</feature>
<dbReference type="HOGENOM" id="CLU_762804_0_0_1"/>
<sequence>MLQASCGTPVYMAPEVIQNHDYSQQCDNWSIGVILYALLARDFPFVAEKEDRLFELIKLGKVDFSKPVWTPISKSAKNLVCKLLNVDPAHRLTASEVASHPWTLGSNDSSSNPTNVLDMMKDYAKEMAGNDVEDQDEFDQSADEHYSDHNSKRPESSGGATPLHTTHGKSKKSTKSAPLSTAGHSHPPNSRPPVPTLHHTSQLHTDVCRRGSLPVDLKHSSAKSLGVPRKIYENKVMGNSGTHQHTPASSSNRVKSARSPTQSKSVNVSNGNKTTQATEFGTNLHPHSRLKTETSSRLQPGARSHTPVSDNGAYARSHSPQPVGVSSPLLTPRFQNDTTRTGLHSGTKSKKKRPTHIAPATKR</sequence>
<dbReference type="EMBL" id="EAAA01001358">
    <property type="status" value="NOT_ANNOTATED_CDS"/>
    <property type="molecule type" value="Genomic_DNA"/>
</dbReference>
<organism evidence="3 4">
    <name type="scientific">Ciona intestinalis</name>
    <name type="common">Transparent sea squirt</name>
    <name type="synonym">Ascidia intestinalis</name>
    <dbReference type="NCBI Taxonomy" id="7719"/>
    <lineage>
        <taxon>Eukaryota</taxon>
        <taxon>Metazoa</taxon>
        <taxon>Chordata</taxon>
        <taxon>Tunicata</taxon>
        <taxon>Ascidiacea</taxon>
        <taxon>Phlebobranchia</taxon>
        <taxon>Cionidae</taxon>
        <taxon>Ciona</taxon>
    </lineage>
</organism>
<dbReference type="STRING" id="7719.ENSCINP00000020206"/>
<dbReference type="Pfam" id="PF00069">
    <property type="entry name" value="Pkinase"/>
    <property type="match status" value="1"/>
</dbReference>
<feature type="domain" description="Protein kinase" evidence="2">
    <location>
        <begin position="1"/>
        <end position="103"/>
    </location>
</feature>
<evidence type="ECO:0000259" key="2">
    <source>
        <dbReference type="PROSITE" id="PS50011"/>
    </source>
</evidence>
<feature type="region of interest" description="Disordered" evidence="1">
    <location>
        <begin position="236"/>
        <end position="363"/>
    </location>
</feature>
<dbReference type="InterPro" id="IPR000719">
    <property type="entry name" value="Prot_kinase_dom"/>
</dbReference>
<evidence type="ECO:0000313" key="3">
    <source>
        <dbReference type="Ensembl" id="ENSCINP00000020206.3"/>
    </source>
</evidence>
<reference evidence="3" key="4">
    <citation type="submission" date="2025-09" db="UniProtKB">
        <authorList>
            <consortium name="Ensembl"/>
        </authorList>
    </citation>
    <scope>IDENTIFICATION</scope>
</reference>
<protein>
    <recommendedName>
        <fullName evidence="2">Protein kinase domain-containing protein</fullName>
    </recommendedName>
</protein>
<dbReference type="GeneTree" id="ENSGT00940000159050"/>
<dbReference type="SUPFAM" id="SSF56112">
    <property type="entry name" value="Protein kinase-like (PK-like)"/>
    <property type="match status" value="1"/>
</dbReference>
<dbReference type="Proteomes" id="UP000008144">
    <property type="component" value="Chromosome 2"/>
</dbReference>
<dbReference type="Ensembl" id="ENSCINT00000020206.3">
    <property type="protein sequence ID" value="ENSCINP00000020206.3"/>
    <property type="gene ID" value="ENSCING00000010086.3"/>
</dbReference>